<accession>A0ABW1IWZ0</accession>
<proteinExistence type="predicted"/>
<comment type="caution">
    <text evidence="1">The sequence shown here is derived from an EMBL/GenBank/DDBJ whole genome shotgun (WGS) entry which is preliminary data.</text>
</comment>
<keyword evidence="2" id="KW-1185">Reference proteome</keyword>
<dbReference type="EMBL" id="JBHSQW010000004">
    <property type="protein sequence ID" value="MFC5992984.1"/>
    <property type="molecule type" value="Genomic_DNA"/>
</dbReference>
<gene>
    <name evidence="1" type="ORF">ACFQE5_02020</name>
</gene>
<reference evidence="2" key="1">
    <citation type="journal article" date="2019" name="Int. J. Syst. Evol. Microbiol.">
        <title>The Global Catalogue of Microorganisms (GCM) 10K type strain sequencing project: providing services to taxonomists for standard genome sequencing and annotation.</title>
        <authorList>
            <consortium name="The Broad Institute Genomics Platform"/>
            <consortium name="The Broad Institute Genome Sequencing Center for Infectious Disease"/>
            <person name="Wu L."/>
            <person name="Ma J."/>
        </authorList>
    </citation>
    <scope>NUCLEOTIDE SEQUENCE [LARGE SCALE GENOMIC DNA]</scope>
    <source>
        <strain evidence="2">CCM 8391</strain>
    </source>
</reference>
<evidence type="ECO:0000313" key="2">
    <source>
        <dbReference type="Proteomes" id="UP001596302"/>
    </source>
</evidence>
<dbReference type="Proteomes" id="UP001596302">
    <property type="component" value="Unassembled WGS sequence"/>
</dbReference>
<dbReference type="RefSeq" id="WP_379582141.1">
    <property type="nucleotide sequence ID" value="NZ_JBHSQW010000004.1"/>
</dbReference>
<sequence length="90" mass="10374">MMGYRLVLTCYEEAFEYNWPHVDLFVQDAHGNEINWVHWPAAGGGPEAADAATSQHEPMIRRVTEWRRVEGVGDRIYWVADAEWEDAPEA</sequence>
<evidence type="ECO:0000313" key="1">
    <source>
        <dbReference type="EMBL" id="MFC5992984.1"/>
    </source>
</evidence>
<name>A0ABW1IWZ0_9PSEU</name>
<protein>
    <submittedName>
        <fullName evidence="1">Uncharacterized protein</fullName>
    </submittedName>
</protein>
<organism evidence="1 2">
    <name type="scientific">Pseudonocardia hispaniensis</name>
    <dbReference type="NCBI Taxonomy" id="904933"/>
    <lineage>
        <taxon>Bacteria</taxon>
        <taxon>Bacillati</taxon>
        <taxon>Actinomycetota</taxon>
        <taxon>Actinomycetes</taxon>
        <taxon>Pseudonocardiales</taxon>
        <taxon>Pseudonocardiaceae</taxon>
        <taxon>Pseudonocardia</taxon>
    </lineage>
</organism>